<feature type="active site" description="S-selanylcysteine intermediate" evidence="2">
    <location>
        <position position="98"/>
    </location>
</feature>
<dbReference type="Pfam" id="PF26341">
    <property type="entry name" value="AAA_SelU"/>
    <property type="match status" value="1"/>
</dbReference>
<name>A0A1N6DMH5_9GAMM</name>
<comment type="catalytic activity">
    <reaction evidence="2">
        <text>5-methylaminomethyl-2-thiouridine(34) in tRNA + selenophosphate + (2E)-geranyl diphosphate + H2O + H(+) = 5-methylaminomethyl-2-selenouridine(34) in tRNA + (2E)-thiogeraniol + phosphate + diphosphate</text>
        <dbReference type="Rhea" id="RHEA:42716"/>
        <dbReference type="Rhea" id="RHEA-COMP:10195"/>
        <dbReference type="Rhea" id="RHEA-COMP:10196"/>
        <dbReference type="ChEBI" id="CHEBI:15377"/>
        <dbReference type="ChEBI" id="CHEBI:15378"/>
        <dbReference type="ChEBI" id="CHEBI:16144"/>
        <dbReference type="ChEBI" id="CHEBI:33019"/>
        <dbReference type="ChEBI" id="CHEBI:43474"/>
        <dbReference type="ChEBI" id="CHEBI:58057"/>
        <dbReference type="ChEBI" id="CHEBI:74455"/>
        <dbReference type="ChEBI" id="CHEBI:82743"/>
        <dbReference type="ChEBI" id="CHEBI:143703"/>
        <dbReference type="EC" id="2.9.1.3"/>
    </reaction>
</comment>
<dbReference type="PROSITE" id="PS50206">
    <property type="entry name" value="RHODANESE_3"/>
    <property type="match status" value="1"/>
</dbReference>
<dbReference type="NCBIfam" id="NF008751">
    <property type="entry name" value="PRK11784.1-3"/>
    <property type="match status" value="1"/>
</dbReference>
<dbReference type="InterPro" id="IPR001763">
    <property type="entry name" value="Rhodanese-like_dom"/>
</dbReference>
<proteinExistence type="inferred from homology"/>
<dbReference type="AlphaFoldDB" id="A0A1N6DMH5"/>
<keyword evidence="2" id="KW-0808">Transferase</keyword>
<evidence type="ECO:0000259" key="3">
    <source>
        <dbReference type="PROSITE" id="PS50206"/>
    </source>
</evidence>
<comment type="catalytic activity">
    <reaction evidence="2">
        <text>5-methylaminomethyl-2-(Se-phospho)selenouridine(34) in tRNA + H2O = 5-methylaminomethyl-2-selenouridine(34) in tRNA + phosphate</text>
        <dbReference type="Rhea" id="RHEA:60176"/>
        <dbReference type="Rhea" id="RHEA-COMP:10196"/>
        <dbReference type="Rhea" id="RHEA-COMP:15523"/>
        <dbReference type="ChEBI" id="CHEBI:15377"/>
        <dbReference type="ChEBI" id="CHEBI:43474"/>
        <dbReference type="ChEBI" id="CHEBI:82743"/>
        <dbReference type="ChEBI" id="CHEBI:143702"/>
    </reaction>
</comment>
<comment type="subunit">
    <text evidence="2">Monomer.</text>
</comment>
<dbReference type="InterPro" id="IPR036873">
    <property type="entry name" value="Rhodanese-like_dom_sf"/>
</dbReference>
<reference evidence="4 5" key="1">
    <citation type="submission" date="2016-11" db="EMBL/GenBank/DDBJ databases">
        <authorList>
            <person name="Jaros S."/>
            <person name="Januszkiewicz K."/>
            <person name="Wedrychowicz H."/>
        </authorList>
    </citation>
    <scope>NUCLEOTIDE SEQUENCE [LARGE SCALE GENOMIC DNA]</scope>
    <source>
        <strain evidence="4 5">DSM 17737</strain>
    </source>
</reference>
<dbReference type="GO" id="GO:0002098">
    <property type="term" value="P:tRNA wobble uridine modification"/>
    <property type="evidence" value="ECO:0007669"/>
    <property type="project" value="UniProtKB-UniRule"/>
</dbReference>
<dbReference type="InterPro" id="IPR027417">
    <property type="entry name" value="P-loop_NTPase"/>
</dbReference>
<dbReference type="NCBIfam" id="TIGR03167">
    <property type="entry name" value="tRNA_sel_U_synt"/>
    <property type="match status" value="1"/>
</dbReference>
<dbReference type="GO" id="GO:0043828">
    <property type="term" value="F:tRNA 2-selenouridine synthase activity"/>
    <property type="evidence" value="ECO:0007669"/>
    <property type="project" value="UniProtKB-EC"/>
</dbReference>
<dbReference type="HAMAP" id="MF_01622">
    <property type="entry name" value="tRNA_sel_U_synth"/>
    <property type="match status" value="1"/>
</dbReference>
<dbReference type="EMBL" id="FSRE01000001">
    <property type="protein sequence ID" value="SIN71992.1"/>
    <property type="molecule type" value="Genomic_DNA"/>
</dbReference>
<keyword evidence="1 2" id="KW-0711">Selenium</keyword>
<dbReference type="Pfam" id="PF00581">
    <property type="entry name" value="Rhodanese"/>
    <property type="match status" value="1"/>
</dbReference>
<dbReference type="Gene3D" id="3.40.250.10">
    <property type="entry name" value="Rhodanese-like domain"/>
    <property type="match status" value="1"/>
</dbReference>
<organism evidence="4 5">
    <name type="scientific">Sulfurivirga caldicuralii</name>
    <dbReference type="NCBI Taxonomy" id="364032"/>
    <lineage>
        <taxon>Bacteria</taxon>
        <taxon>Pseudomonadati</taxon>
        <taxon>Pseudomonadota</taxon>
        <taxon>Gammaproteobacteria</taxon>
        <taxon>Thiotrichales</taxon>
        <taxon>Piscirickettsiaceae</taxon>
        <taxon>Sulfurivirga</taxon>
    </lineage>
</organism>
<comment type="catalytic activity">
    <reaction evidence="2">
        <text>5-methylaminomethyl-2-thiouridine(34) in tRNA + (2E)-geranyl diphosphate = 5-methylaminomethyl-S-(2E)-geranyl-thiouridine(34) in tRNA + diphosphate</text>
        <dbReference type="Rhea" id="RHEA:14085"/>
        <dbReference type="Rhea" id="RHEA-COMP:10195"/>
        <dbReference type="Rhea" id="RHEA-COMP:14654"/>
        <dbReference type="ChEBI" id="CHEBI:33019"/>
        <dbReference type="ChEBI" id="CHEBI:58057"/>
        <dbReference type="ChEBI" id="CHEBI:74455"/>
        <dbReference type="ChEBI" id="CHEBI:140632"/>
    </reaction>
</comment>
<dbReference type="PANTHER" id="PTHR30401">
    <property type="entry name" value="TRNA 2-SELENOURIDINE SYNTHASE"/>
    <property type="match status" value="1"/>
</dbReference>
<evidence type="ECO:0000313" key="5">
    <source>
        <dbReference type="Proteomes" id="UP000198461"/>
    </source>
</evidence>
<dbReference type="PANTHER" id="PTHR30401:SF0">
    <property type="entry name" value="TRNA 2-SELENOURIDINE SYNTHASE"/>
    <property type="match status" value="1"/>
</dbReference>
<protein>
    <recommendedName>
        <fullName evidence="2">tRNA 2-selenouridine synthase</fullName>
        <ecNumber evidence="2">2.9.1.3</ecNumber>
    </recommendedName>
</protein>
<dbReference type="OrthoDB" id="9808735at2"/>
<comment type="similarity">
    <text evidence="2">Belongs to the SelU family.</text>
</comment>
<comment type="catalytic activity">
    <reaction evidence="2">
        <text>5-methylaminomethyl-S-(2E)-geranyl-thiouridine(34) in tRNA + selenophosphate + H(+) = 5-methylaminomethyl-2-(Se-phospho)selenouridine(34) in tRNA + (2E)-thiogeraniol</text>
        <dbReference type="Rhea" id="RHEA:60172"/>
        <dbReference type="Rhea" id="RHEA-COMP:14654"/>
        <dbReference type="Rhea" id="RHEA-COMP:15523"/>
        <dbReference type="ChEBI" id="CHEBI:15378"/>
        <dbReference type="ChEBI" id="CHEBI:16144"/>
        <dbReference type="ChEBI" id="CHEBI:140632"/>
        <dbReference type="ChEBI" id="CHEBI:143702"/>
        <dbReference type="ChEBI" id="CHEBI:143703"/>
    </reaction>
</comment>
<evidence type="ECO:0000313" key="4">
    <source>
        <dbReference type="EMBL" id="SIN71992.1"/>
    </source>
</evidence>
<accession>A0A1N6DMH5</accession>
<dbReference type="SUPFAM" id="SSF52540">
    <property type="entry name" value="P-loop containing nucleoside triphosphate hydrolases"/>
    <property type="match status" value="1"/>
</dbReference>
<feature type="domain" description="Rhodanese" evidence="3">
    <location>
        <begin position="21"/>
        <end position="139"/>
    </location>
</feature>
<dbReference type="STRING" id="364032.SAMN05443662_0280"/>
<dbReference type="InterPro" id="IPR058840">
    <property type="entry name" value="AAA_SelU"/>
</dbReference>
<comment type="function">
    <text evidence="2">Involved in the post-transcriptional modification of the uridine at the wobble position (U34) of tRNA(Lys), tRNA(Glu) and tRNA(Gln). Catalyzes the conversion of 2-thiouridine (S2U-RNA) to 2-selenouridine (Se2U-RNA). Acts in a two-step process involving geranylation of 2-thiouridine (S2U) to S-geranyl-2-thiouridine (geS2U) and subsequent selenation of the latter derivative to 2-selenouridine (Se2U) in the tRNA chain.</text>
</comment>
<dbReference type="SUPFAM" id="SSF52821">
    <property type="entry name" value="Rhodanese/Cell cycle control phosphatase"/>
    <property type="match status" value="1"/>
</dbReference>
<evidence type="ECO:0000256" key="1">
    <source>
        <dbReference type="ARBA" id="ARBA00023266"/>
    </source>
</evidence>
<dbReference type="SMART" id="SM00450">
    <property type="entry name" value="RHOD"/>
    <property type="match status" value="1"/>
</dbReference>
<gene>
    <name evidence="2" type="primary">selU</name>
    <name evidence="4" type="ORF">SAMN05443662_0280</name>
</gene>
<dbReference type="RefSeq" id="WP_074200609.1">
    <property type="nucleotide sequence ID" value="NZ_FSRE01000001.1"/>
</dbReference>
<evidence type="ECO:0000256" key="2">
    <source>
        <dbReference type="HAMAP-Rule" id="MF_01622"/>
    </source>
</evidence>
<sequence>MSTSLPLWDDFATIVRERRPLIDTRAPVEFKAGAFPGAVNLPLMTDKERAAVGTCYKLHGNAAAVKLGHKLVNEEVRRPRIRAWADFYRAHPDALLYCFRGGQRSEIAQRWLYEYEGLVIPRLKGGYKAFRRYLLELLTEQLPAQLQQMPRHVLAGRTGSGKTLLLRQLPHALDLEKLAHHRGSAFGRHIEPQPTQISFENALGYDLINLLETAPPWIVFEDEGRNIGRLYLPEQTHAGLYEGAELIILETPLEKRVDITLDEYVTQAQARYLQADPQQGLEKWRVDILDSMQRIQRRLGGVRHKQLLAMFESAWQAQLQHNDVQTHRSWVSFLLTDYYDPMYDYQLANKPQPVAFQGDAEAVRQWLLEKA</sequence>
<dbReference type="GO" id="GO:0016765">
    <property type="term" value="F:transferase activity, transferring alkyl or aryl (other than methyl) groups"/>
    <property type="evidence" value="ECO:0007669"/>
    <property type="project" value="UniProtKB-UniRule"/>
</dbReference>
<dbReference type="Proteomes" id="UP000198461">
    <property type="component" value="Unassembled WGS sequence"/>
</dbReference>
<dbReference type="EC" id="2.9.1.3" evidence="2"/>
<keyword evidence="5" id="KW-1185">Reference proteome</keyword>
<dbReference type="InterPro" id="IPR017582">
    <property type="entry name" value="SelU"/>
</dbReference>